<proteinExistence type="predicted"/>
<evidence type="ECO:0000313" key="2">
    <source>
        <dbReference type="Proteomes" id="UP001060170"/>
    </source>
</evidence>
<accession>A0ACC0ELK7</accession>
<keyword evidence="2" id="KW-1185">Reference proteome</keyword>
<organism evidence="1 2">
    <name type="scientific">Puccinia striiformis f. sp. tritici</name>
    <dbReference type="NCBI Taxonomy" id="168172"/>
    <lineage>
        <taxon>Eukaryota</taxon>
        <taxon>Fungi</taxon>
        <taxon>Dikarya</taxon>
        <taxon>Basidiomycota</taxon>
        <taxon>Pucciniomycotina</taxon>
        <taxon>Pucciniomycetes</taxon>
        <taxon>Pucciniales</taxon>
        <taxon>Pucciniaceae</taxon>
        <taxon>Puccinia</taxon>
    </lineage>
</organism>
<protein>
    <submittedName>
        <fullName evidence="1">Uncharacterized protein</fullName>
    </submittedName>
</protein>
<name>A0ACC0ELK7_9BASI</name>
<gene>
    <name evidence="1" type="ORF">MJO28_005719</name>
</gene>
<comment type="caution">
    <text evidence="1">The sequence shown here is derived from an EMBL/GenBank/DDBJ whole genome shotgun (WGS) entry which is preliminary data.</text>
</comment>
<reference evidence="2" key="2">
    <citation type="journal article" date="2018" name="Mol. Plant Microbe Interact.">
        <title>Genome sequence resources for the wheat stripe rust pathogen (Puccinia striiformis f. sp. tritici) and the barley stripe rust pathogen (Puccinia striiformis f. sp. hordei).</title>
        <authorList>
            <person name="Xia C."/>
            <person name="Wang M."/>
            <person name="Yin C."/>
            <person name="Cornejo O.E."/>
            <person name="Hulbert S.H."/>
            <person name="Chen X."/>
        </authorList>
    </citation>
    <scope>NUCLEOTIDE SEQUENCE [LARGE SCALE GENOMIC DNA]</scope>
    <source>
        <strain evidence="2">93-210</strain>
    </source>
</reference>
<reference evidence="2" key="1">
    <citation type="journal article" date="2018" name="BMC Genomics">
        <title>Genomic insights into host adaptation between the wheat stripe rust pathogen (Puccinia striiformis f. sp. tritici) and the barley stripe rust pathogen (Puccinia striiformis f. sp. hordei).</title>
        <authorList>
            <person name="Xia C."/>
            <person name="Wang M."/>
            <person name="Yin C."/>
            <person name="Cornejo O.E."/>
            <person name="Hulbert S.H."/>
            <person name="Chen X."/>
        </authorList>
    </citation>
    <scope>NUCLEOTIDE SEQUENCE [LARGE SCALE GENOMIC DNA]</scope>
    <source>
        <strain evidence="2">93-210</strain>
    </source>
</reference>
<dbReference type="EMBL" id="CM045869">
    <property type="protein sequence ID" value="KAI7955319.1"/>
    <property type="molecule type" value="Genomic_DNA"/>
</dbReference>
<evidence type="ECO:0000313" key="1">
    <source>
        <dbReference type="EMBL" id="KAI7955319.1"/>
    </source>
</evidence>
<reference evidence="1 2" key="3">
    <citation type="journal article" date="2022" name="Microbiol. Spectr.">
        <title>Folding features and dynamics of 3D genome architecture in plant fungal pathogens.</title>
        <authorList>
            <person name="Xia C."/>
        </authorList>
    </citation>
    <scope>NUCLEOTIDE SEQUENCE [LARGE SCALE GENOMIC DNA]</scope>
    <source>
        <strain evidence="1 2">93-210</strain>
    </source>
</reference>
<dbReference type="Proteomes" id="UP001060170">
    <property type="component" value="Chromosome 5"/>
</dbReference>
<sequence length="237" mass="26437">MVLVMLQEQKTGHDGSDHKSQLMPCSNWTNQHHPSELSLGTNLPSLAALVPPLDTVSRSLSGSVVSAPDTKDHPQGPFYPAQKLDEEDYDGKHSPVIHTSPDPCQPAPPTEPPQLIIDLNNFDYTCCDAKGSLGIFNLIGDGNCRFYRFAVLGYSTDGHKKAGFLRIQEEMIAETTTNRATYHRLQGVFLSLSSSHLFLPLRVTPPKSSKVPEPLYLLHVNGNHWILVFWRERQLTR</sequence>